<keyword evidence="3" id="KW-1185">Reference proteome</keyword>
<dbReference type="OMA" id="MIALDSM"/>
<feature type="domain" description="Aminotransferase class I/classII large" evidence="1">
    <location>
        <begin position="29"/>
        <end position="396"/>
    </location>
</feature>
<evidence type="ECO:0000313" key="2">
    <source>
        <dbReference type="EMBL" id="ESO96092.1"/>
    </source>
</evidence>
<dbReference type="SUPFAM" id="SSF53383">
    <property type="entry name" value="PLP-dependent transferases"/>
    <property type="match status" value="1"/>
</dbReference>
<dbReference type="HOGENOM" id="CLU_017584_0_6_1"/>
<dbReference type="AlphaFoldDB" id="V4AGR6"/>
<dbReference type="InterPro" id="IPR004839">
    <property type="entry name" value="Aminotransferase_I/II_large"/>
</dbReference>
<dbReference type="PANTHER" id="PTHR42858">
    <property type="entry name" value="AMINOTRANSFERASE"/>
    <property type="match status" value="1"/>
</dbReference>
<dbReference type="STRING" id="225164.V4AGR6"/>
<dbReference type="Pfam" id="PF00155">
    <property type="entry name" value="Aminotran_1_2"/>
    <property type="match status" value="1"/>
</dbReference>
<dbReference type="RefSeq" id="XP_009053208.1">
    <property type="nucleotide sequence ID" value="XM_009054960.1"/>
</dbReference>
<protein>
    <recommendedName>
        <fullName evidence="1">Aminotransferase class I/classII large domain-containing protein</fullName>
    </recommendedName>
</protein>
<dbReference type="InterPro" id="IPR015422">
    <property type="entry name" value="PyrdxlP-dep_Trfase_small"/>
</dbReference>
<name>V4AGR6_LOTGI</name>
<accession>V4AGR6</accession>
<organism evidence="2 3">
    <name type="scientific">Lottia gigantea</name>
    <name type="common">Giant owl limpet</name>
    <dbReference type="NCBI Taxonomy" id="225164"/>
    <lineage>
        <taxon>Eukaryota</taxon>
        <taxon>Metazoa</taxon>
        <taxon>Spiralia</taxon>
        <taxon>Lophotrochozoa</taxon>
        <taxon>Mollusca</taxon>
        <taxon>Gastropoda</taxon>
        <taxon>Patellogastropoda</taxon>
        <taxon>Lottioidea</taxon>
        <taxon>Lottiidae</taxon>
        <taxon>Lottia</taxon>
    </lineage>
</organism>
<sequence length="411" mass="46307">MDVLDRFKANVKKSRENGCISLLDGVPHETKLKPCEVIIKKAMNGLLHANVDANKTFSYGPEQGDAEFRHEVAKFLSQQYDSTVNSENLILTAGATHGVHLLTSVLFGRGTHCFIENPTYFAMQRALKDDLHMNVIPVKTDSHGIDVEDLDRLLTEQKPQDIPNDMIYWACVYTVPVYNNPRGLSYSPETCKALIKCARKHKVLIICDDVYNLLCYDSKHPPQRLFSYDNPTDSDYYGNVVSNGSFTKILMPGIRVGWIEAPPIIVNRLVHSSLTFSGGSFNHFGGQIVTEILKLDLLAPHLEFLKENYAKNMKIIIDTLNTVPHLKFIKPGGGFFIWVEIPNDNVDALEFLTQAVDNRTVSFIPGQCTSPTGEFSNCVRLSVAKEPDYRVKEGIETFVDQYKRLMDKEQS</sequence>
<dbReference type="InterPro" id="IPR015424">
    <property type="entry name" value="PyrdxlP-dep_Trfase"/>
</dbReference>
<dbReference type="PANTHER" id="PTHR42858:SF1">
    <property type="entry name" value="LD15494P"/>
    <property type="match status" value="1"/>
</dbReference>
<dbReference type="Proteomes" id="UP000030746">
    <property type="component" value="Unassembled WGS sequence"/>
</dbReference>
<evidence type="ECO:0000313" key="3">
    <source>
        <dbReference type="Proteomes" id="UP000030746"/>
    </source>
</evidence>
<dbReference type="Gene3D" id="3.90.1150.10">
    <property type="entry name" value="Aspartate Aminotransferase, domain 1"/>
    <property type="match status" value="1"/>
</dbReference>
<dbReference type="GeneID" id="20238278"/>
<dbReference type="InterPro" id="IPR015421">
    <property type="entry name" value="PyrdxlP-dep_Trfase_major"/>
</dbReference>
<dbReference type="OrthoDB" id="7042322at2759"/>
<evidence type="ECO:0000259" key="1">
    <source>
        <dbReference type="Pfam" id="PF00155"/>
    </source>
</evidence>
<dbReference type="EMBL" id="KB201549">
    <property type="protein sequence ID" value="ESO96092.1"/>
    <property type="molecule type" value="Genomic_DNA"/>
</dbReference>
<proteinExistence type="predicted"/>
<dbReference type="CDD" id="cd00609">
    <property type="entry name" value="AAT_like"/>
    <property type="match status" value="1"/>
</dbReference>
<gene>
    <name evidence="2" type="ORF">LOTGIDRAFT_160077</name>
</gene>
<reference evidence="2 3" key="1">
    <citation type="journal article" date="2013" name="Nature">
        <title>Insights into bilaterian evolution from three spiralian genomes.</title>
        <authorList>
            <person name="Simakov O."/>
            <person name="Marletaz F."/>
            <person name="Cho S.J."/>
            <person name="Edsinger-Gonzales E."/>
            <person name="Havlak P."/>
            <person name="Hellsten U."/>
            <person name="Kuo D.H."/>
            <person name="Larsson T."/>
            <person name="Lv J."/>
            <person name="Arendt D."/>
            <person name="Savage R."/>
            <person name="Osoegawa K."/>
            <person name="de Jong P."/>
            <person name="Grimwood J."/>
            <person name="Chapman J.A."/>
            <person name="Shapiro H."/>
            <person name="Aerts A."/>
            <person name="Otillar R.P."/>
            <person name="Terry A.Y."/>
            <person name="Boore J.L."/>
            <person name="Grigoriev I.V."/>
            <person name="Lindberg D.R."/>
            <person name="Seaver E.C."/>
            <person name="Weisblat D.A."/>
            <person name="Putnam N.H."/>
            <person name="Rokhsar D.S."/>
        </authorList>
    </citation>
    <scope>NUCLEOTIDE SEQUENCE [LARGE SCALE GENOMIC DNA]</scope>
</reference>
<dbReference type="GO" id="GO:0030170">
    <property type="term" value="F:pyridoxal phosphate binding"/>
    <property type="evidence" value="ECO:0007669"/>
    <property type="project" value="InterPro"/>
</dbReference>
<dbReference type="GO" id="GO:0047536">
    <property type="term" value="F:2-aminoadipate transaminase activity"/>
    <property type="evidence" value="ECO:0007669"/>
    <property type="project" value="TreeGrafter"/>
</dbReference>
<dbReference type="Gene3D" id="3.40.640.10">
    <property type="entry name" value="Type I PLP-dependent aspartate aminotransferase-like (Major domain)"/>
    <property type="match status" value="1"/>
</dbReference>
<dbReference type="CTD" id="20238278"/>
<dbReference type="KEGG" id="lgi:LOTGIDRAFT_160077"/>